<name>A0ABP7CHD7_9PSEU</name>
<dbReference type="Proteomes" id="UP001500711">
    <property type="component" value="Unassembled WGS sequence"/>
</dbReference>
<organism evidence="1 2">
    <name type="scientific">Lentzea roselyniae</name>
    <dbReference type="NCBI Taxonomy" id="531940"/>
    <lineage>
        <taxon>Bacteria</taxon>
        <taxon>Bacillati</taxon>
        <taxon>Actinomycetota</taxon>
        <taxon>Actinomycetes</taxon>
        <taxon>Pseudonocardiales</taxon>
        <taxon>Pseudonocardiaceae</taxon>
        <taxon>Lentzea</taxon>
    </lineage>
</organism>
<protein>
    <submittedName>
        <fullName evidence="1">Uncharacterized protein</fullName>
    </submittedName>
</protein>
<keyword evidence="2" id="KW-1185">Reference proteome</keyword>
<sequence>MSPHESHFQASHRVWLRTEENGVVRADLIMKIWTGRGDRVSMRLSRDHLVLVQLTDDLGPSGARSHVVARVATAQRATSLMVELLTEIESDLHGHHSGCIELHPDRGPALMFLLRGHAVVPTGT</sequence>
<dbReference type="EMBL" id="BAABBE010000099">
    <property type="protein sequence ID" value="GAA3690660.1"/>
    <property type="molecule type" value="Genomic_DNA"/>
</dbReference>
<evidence type="ECO:0000313" key="2">
    <source>
        <dbReference type="Proteomes" id="UP001500711"/>
    </source>
</evidence>
<gene>
    <name evidence="1" type="ORF">GCM10022267_91320</name>
</gene>
<accession>A0ABP7CHD7</accession>
<reference evidence="2" key="1">
    <citation type="journal article" date="2019" name="Int. J. Syst. Evol. Microbiol.">
        <title>The Global Catalogue of Microorganisms (GCM) 10K type strain sequencing project: providing services to taxonomists for standard genome sequencing and annotation.</title>
        <authorList>
            <consortium name="The Broad Institute Genomics Platform"/>
            <consortium name="The Broad Institute Genome Sequencing Center for Infectious Disease"/>
            <person name="Wu L."/>
            <person name="Ma J."/>
        </authorList>
    </citation>
    <scope>NUCLEOTIDE SEQUENCE [LARGE SCALE GENOMIC DNA]</scope>
    <source>
        <strain evidence="2">JCM 17494</strain>
    </source>
</reference>
<comment type="caution">
    <text evidence="1">The sequence shown here is derived from an EMBL/GenBank/DDBJ whole genome shotgun (WGS) entry which is preliminary data.</text>
</comment>
<proteinExistence type="predicted"/>
<dbReference type="RefSeq" id="WP_346137383.1">
    <property type="nucleotide sequence ID" value="NZ_BAABBE010000099.1"/>
</dbReference>
<evidence type="ECO:0000313" key="1">
    <source>
        <dbReference type="EMBL" id="GAA3690660.1"/>
    </source>
</evidence>